<keyword evidence="5" id="KW-0175">Coiled coil</keyword>
<comment type="subcellular location">
    <subcellularLocation>
        <location evidence="1">Cytoplasm</location>
        <location evidence="1">Cytoskeleton</location>
        <location evidence="1">Microtubule organizing center</location>
        <location evidence="1">Centrosome</location>
        <location evidence="1">Centriole</location>
    </subcellularLocation>
</comment>
<feature type="coiled-coil region" evidence="5">
    <location>
        <begin position="931"/>
        <end position="1063"/>
    </location>
</feature>
<keyword evidence="3" id="KW-0206">Cytoskeleton</keyword>
<evidence type="ECO:0000256" key="5">
    <source>
        <dbReference type="SAM" id="Coils"/>
    </source>
</evidence>
<dbReference type="GO" id="GO:0005814">
    <property type="term" value="C:centriole"/>
    <property type="evidence" value="ECO:0007669"/>
    <property type="project" value="UniProtKB-SubCell"/>
</dbReference>
<feature type="compositionally biased region" description="Low complexity" evidence="6">
    <location>
        <begin position="1225"/>
        <end position="1236"/>
    </location>
</feature>
<feature type="coiled-coil region" evidence="5">
    <location>
        <begin position="668"/>
        <end position="765"/>
    </location>
</feature>
<keyword evidence="8" id="KW-1185">Reference proteome</keyword>
<feature type="coiled-coil region" evidence="5">
    <location>
        <begin position="367"/>
        <end position="439"/>
    </location>
</feature>
<evidence type="ECO:0000256" key="2">
    <source>
        <dbReference type="ARBA" id="ARBA00022490"/>
    </source>
</evidence>
<feature type="region of interest" description="Disordered" evidence="6">
    <location>
        <begin position="152"/>
        <end position="177"/>
    </location>
</feature>
<feature type="coiled-coil region" evidence="5">
    <location>
        <begin position="1092"/>
        <end position="1140"/>
    </location>
</feature>
<dbReference type="InterPro" id="IPR051877">
    <property type="entry name" value="Centriole_BasalBody_StrucProt"/>
</dbReference>
<evidence type="ECO:0000256" key="3">
    <source>
        <dbReference type="ARBA" id="ARBA00023212"/>
    </source>
</evidence>
<dbReference type="Gene3D" id="1.10.287.1490">
    <property type="match status" value="2"/>
</dbReference>
<feature type="coiled-coil region" evidence="5">
    <location>
        <begin position="805"/>
        <end position="905"/>
    </location>
</feature>
<evidence type="ECO:0000313" key="7">
    <source>
        <dbReference type="EMBL" id="WZN62587.1"/>
    </source>
</evidence>
<evidence type="ECO:0000256" key="6">
    <source>
        <dbReference type="SAM" id="MobiDB-lite"/>
    </source>
</evidence>
<accession>A0AAX4P8B5</accession>
<proteinExistence type="inferred from homology"/>
<comment type="similarity">
    <text evidence="4">Belongs to the CEP135/TSGA10 family.</text>
</comment>
<dbReference type="PANTHER" id="PTHR20544:SF0">
    <property type="entry name" value="NUCLEOPROTEIN TPR_MLP1 DOMAIN-CONTAINING PROTEIN"/>
    <property type="match status" value="1"/>
</dbReference>
<feature type="coiled-coil region" evidence="5">
    <location>
        <begin position="253"/>
        <end position="338"/>
    </location>
</feature>
<organism evidence="7 8">
    <name type="scientific">Chloropicon roscoffensis</name>
    <dbReference type="NCBI Taxonomy" id="1461544"/>
    <lineage>
        <taxon>Eukaryota</taxon>
        <taxon>Viridiplantae</taxon>
        <taxon>Chlorophyta</taxon>
        <taxon>Chloropicophyceae</taxon>
        <taxon>Chloropicales</taxon>
        <taxon>Chloropicaceae</taxon>
        <taxon>Chloropicon</taxon>
    </lineage>
</organism>
<evidence type="ECO:0000313" key="8">
    <source>
        <dbReference type="Proteomes" id="UP001472866"/>
    </source>
</evidence>
<reference evidence="7 8" key="1">
    <citation type="submission" date="2024-03" db="EMBL/GenBank/DDBJ databases">
        <title>Complete genome sequence of the green alga Chloropicon roscoffensis RCC1871.</title>
        <authorList>
            <person name="Lemieux C."/>
            <person name="Pombert J.-F."/>
            <person name="Otis C."/>
            <person name="Turmel M."/>
        </authorList>
    </citation>
    <scope>NUCLEOTIDE SEQUENCE [LARGE SCALE GENOMIC DNA]</scope>
    <source>
        <strain evidence="7 8">RCC1871</strain>
    </source>
</reference>
<evidence type="ECO:0008006" key="9">
    <source>
        <dbReference type="Google" id="ProtNLM"/>
    </source>
</evidence>
<evidence type="ECO:0000256" key="4">
    <source>
        <dbReference type="ARBA" id="ARBA00038123"/>
    </source>
</evidence>
<feature type="coiled-coil region" evidence="5">
    <location>
        <begin position="577"/>
        <end position="611"/>
    </location>
</feature>
<name>A0AAX4P8B5_9CHLO</name>
<feature type="region of interest" description="Disordered" evidence="6">
    <location>
        <begin position="1225"/>
        <end position="1283"/>
    </location>
</feature>
<gene>
    <name evidence="7" type="ORF">HKI87_06g41240</name>
</gene>
<protein>
    <recommendedName>
        <fullName evidence="9">Nucleoprotein TPR/MLP1 domain-containing protein</fullName>
    </recommendedName>
</protein>
<keyword evidence="2" id="KW-0963">Cytoplasm</keyword>
<dbReference type="PANTHER" id="PTHR20544">
    <property type="entry name" value="CENTROSOMAL PROTEIN CEP135"/>
    <property type="match status" value="1"/>
</dbReference>
<dbReference type="EMBL" id="CP151506">
    <property type="protein sequence ID" value="WZN62587.1"/>
    <property type="molecule type" value="Genomic_DNA"/>
</dbReference>
<evidence type="ECO:0000256" key="1">
    <source>
        <dbReference type="ARBA" id="ARBA00004114"/>
    </source>
</evidence>
<dbReference type="Proteomes" id="UP001472866">
    <property type="component" value="Chromosome 06"/>
</dbReference>
<sequence>MASSPSRFTTVKRKLETMKYPEPLDKLSVPLAEHLVDDLVHTTESYRNLKLQHNRTVQEYGDTASQLDALTKEHERVVLENNMLHFETIKASESKDNSERRVYQRLKSQEEKIAEFAFWKEQSAAKLAKVEKENLVLRRELEEARPGFVPAGLSKKLRDSRDDGLEPAAAPSGDDEQLKMELEAALSANRELALQVQDYKTKVENRDLEIRRLGSAAPNARKGKASLDQIIAEEREEENQSRIKGLTRQTEYLTEKLSSYEDLHAAYKSLEEEKFQLVAKLEDVLGENKDLAAKVLVAESKTRAEVESEEVASLKFTLSKYEEEMVDLSKSLQRQREVGKTTKAKLEIAEQAQKRAEAGYQEKAALYESARWRVSQLETENGDLEQKAERREAELERLQGDLKDLPVKDANIEHLERANRNLTERLAESEGEVRRHLESLKATNEVLSKRSEESNAFVGVKIELESKVTELEKRCQLAAEGERKKDEELRTLREKTRLRSSDNARMEVVVKNLQSELDSTKTMNQILNDKVSLLSDEKKAQEPLIAKLRMEYNDLQESSAARVAQMHKQTMELTKQNMELSEGLETAKKSLESLTKENNELSMEFSHKKSEKSDADREISSLSSQVKMITVQKDRAEQSLSTLSNDLQMRDIEVKALQQEVSHFKDQSAEMRRVLQAKSTDLAKAEEEKTSLEDRIRAQAEVVEKQKQELSEARTRAVSNISQEEDIKTQVAMEQANALKYKSLYDKARSELNMLKDQISNVSNIEESFQEELYFAKAQADERLFEINQLKSLINQLDLTQNKLVAKLKVTIAELEETKRAKREVEDLCTEQGEAKSEIGVEVDRLKSAIRELDGEKDKIQDELDTKCEAAKRLEDTVEAQSMELHSAKLELSNSQIKIREMEESFKGEYDSILSQCKRLHSDNTHLHEEVKTSQSEINALSEDMTQMAREQQVVNADLVRAVAERSTLQDEVEVLLRKSSDQEKIIQMKIRENKEYTEAYKELGADNQSVLARISDLEREIMEKNALIVAKDSEISTMENILSDLEIKNKQAVSDLTSYEAATSDLTSALSSAENRMDRDSRDKLTLVEKARLSKENAMQLEAARNQMQNEVYKAQVARDNMEKSLRDVRDENAYLREELAVQAEKEKNLEGIIGDMRSREYKDLETETSLPAHEEEIRSLREDNERLLQLLSTQEERKVMDEANEEELRNLRSQNEHLLQLLSSQEEKGSASSSPEAGPRGATPAKTPRTKLNEQLSALRDENKRLRSNLQATQETVGRMSSEINRVRDDYQAVVKDLSEV</sequence>